<dbReference type="PROSITE" id="PS01269">
    <property type="entry name" value="UPF0025"/>
    <property type="match status" value="1"/>
</dbReference>
<reference evidence="7 8" key="1">
    <citation type="journal article" date="2014" name="PLoS Genet.">
        <title>Phylogenetically driven sequencing of extremely halophilic archaea reveals strategies for static and dynamic osmo-response.</title>
        <authorList>
            <person name="Becker E.A."/>
            <person name="Seitzer P.M."/>
            <person name="Tritt A."/>
            <person name="Larsen D."/>
            <person name="Krusor M."/>
            <person name="Yao A.I."/>
            <person name="Wu D."/>
            <person name="Madern D."/>
            <person name="Eisen J.A."/>
            <person name="Darling A.E."/>
            <person name="Facciotti M.T."/>
        </authorList>
    </citation>
    <scope>NUCLEOTIDE SEQUENCE [LARGE SCALE GENOMIC DNA]</scope>
    <source>
        <strain evidence="7 8">DSM 12281</strain>
    </source>
</reference>
<dbReference type="PATRIC" id="fig|1230458.4.peg.3425"/>
<feature type="compositionally biased region" description="Acidic residues" evidence="5">
    <location>
        <begin position="10"/>
        <end position="22"/>
    </location>
</feature>
<accession>L9ZRC5</accession>
<feature type="domain" description="Calcineurin-like phosphoesterase" evidence="6">
    <location>
        <begin position="29"/>
        <end position="174"/>
    </location>
</feature>
<dbReference type="InterPro" id="IPR000979">
    <property type="entry name" value="Phosphodiesterase_MJ0936/Vps29"/>
</dbReference>
<dbReference type="SUPFAM" id="SSF56300">
    <property type="entry name" value="Metallo-dependent phosphatases"/>
    <property type="match status" value="1"/>
</dbReference>
<dbReference type="CDD" id="cd00841">
    <property type="entry name" value="MPP_YfcE"/>
    <property type="match status" value="1"/>
</dbReference>
<keyword evidence="3" id="KW-0378">Hydrolase</keyword>
<name>L9ZRC5_9EURY</name>
<evidence type="ECO:0000259" key="6">
    <source>
        <dbReference type="Pfam" id="PF12850"/>
    </source>
</evidence>
<evidence type="ECO:0000256" key="5">
    <source>
        <dbReference type="SAM" id="MobiDB-lite"/>
    </source>
</evidence>
<organism evidence="7 8">
    <name type="scientific">Natrialba taiwanensis DSM 12281</name>
    <dbReference type="NCBI Taxonomy" id="1230458"/>
    <lineage>
        <taxon>Archaea</taxon>
        <taxon>Methanobacteriati</taxon>
        <taxon>Methanobacteriota</taxon>
        <taxon>Stenosarchaea group</taxon>
        <taxon>Halobacteria</taxon>
        <taxon>Halobacteriales</taxon>
        <taxon>Natrialbaceae</taxon>
        <taxon>Natrialba</taxon>
    </lineage>
</organism>
<dbReference type="GO" id="GO:0016787">
    <property type="term" value="F:hydrolase activity"/>
    <property type="evidence" value="ECO:0007669"/>
    <property type="project" value="UniProtKB-UniRule"/>
</dbReference>
<evidence type="ECO:0000313" key="7">
    <source>
        <dbReference type="EMBL" id="ELY88107.1"/>
    </source>
</evidence>
<protein>
    <recommendedName>
        <fullName evidence="4">Phosphoesterase</fullName>
        <ecNumber evidence="4">3.1.4.-</ecNumber>
    </recommendedName>
</protein>
<dbReference type="NCBIfam" id="TIGR00040">
    <property type="entry name" value="yfcE"/>
    <property type="match status" value="1"/>
</dbReference>
<comment type="caution">
    <text evidence="7">The sequence shown here is derived from an EMBL/GenBank/DDBJ whole genome shotgun (WGS) entry which is preliminary data.</text>
</comment>
<dbReference type="InterPro" id="IPR020935">
    <property type="entry name" value="PdiEstase_YfcE_CS"/>
</dbReference>
<evidence type="ECO:0000256" key="4">
    <source>
        <dbReference type="RuleBase" id="RU362039"/>
    </source>
</evidence>
<dbReference type="EC" id="3.1.4.-" evidence="4"/>
<sequence>MPRTAVVDEAMTDSDTNTDFDSDSSATTITVLSDTHSADGHELDGDVLRAVRNADVVIHAGDFTSSAALDALQDECAVLFAVHGNADSAAVRDRLPTARVVEAGGVRFAVTHRRDGGETGLAMFGRSRDADVVVSGHTHCPTVVRTDDCLLLNPGSYAQPRGNRPGYAVLETRTDGGDDTSELTGEIREPTGELVESFVV</sequence>
<gene>
    <name evidence="7" type="ORF">C484_16889</name>
</gene>
<comment type="cofactor">
    <cofactor evidence="4">
        <name>a divalent metal cation</name>
        <dbReference type="ChEBI" id="CHEBI:60240"/>
    </cofactor>
</comment>
<evidence type="ECO:0000256" key="2">
    <source>
        <dbReference type="ARBA" id="ARBA00022723"/>
    </source>
</evidence>
<evidence type="ECO:0000313" key="8">
    <source>
        <dbReference type="Proteomes" id="UP000011648"/>
    </source>
</evidence>
<feature type="region of interest" description="Disordered" evidence="5">
    <location>
        <begin position="1"/>
        <end position="24"/>
    </location>
</feature>
<dbReference type="InterPro" id="IPR041802">
    <property type="entry name" value="MPP_YfcE"/>
</dbReference>
<dbReference type="EMBL" id="AOIL01000052">
    <property type="protein sequence ID" value="ELY88107.1"/>
    <property type="molecule type" value="Genomic_DNA"/>
</dbReference>
<dbReference type="STRING" id="1230458.C484_16889"/>
<keyword evidence="8" id="KW-1185">Reference proteome</keyword>
<dbReference type="Proteomes" id="UP000011648">
    <property type="component" value="Unassembled WGS sequence"/>
</dbReference>
<dbReference type="InterPro" id="IPR029052">
    <property type="entry name" value="Metallo-depent_PP-like"/>
</dbReference>
<proteinExistence type="inferred from homology"/>
<evidence type="ECO:0000256" key="3">
    <source>
        <dbReference type="ARBA" id="ARBA00022801"/>
    </source>
</evidence>
<dbReference type="Gene3D" id="3.60.21.10">
    <property type="match status" value="1"/>
</dbReference>
<dbReference type="InterPro" id="IPR024654">
    <property type="entry name" value="Calcineurin-like_PHP_lpxH"/>
</dbReference>
<dbReference type="GO" id="GO:0046872">
    <property type="term" value="F:metal ion binding"/>
    <property type="evidence" value="ECO:0007669"/>
    <property type="project" value="UniProtKB-KW"/>
</dbReference>
<dbReference type="AlphaFoldDB" id="L9ZRC5"/>
<keyword evidence="2 4" id="KW-0479">Metal-binding</keyword>
<dbReference type="Pfam" id="PF12850">
    <property type="entry name" value="Metallophos_2"/>
    <property type="match status" value="1"/>
</dbReference>
<dbReference type="PANTHER" id="PTHR11124">
    <property type="entry name" value="VACUOLAR SORTING PROTEIN VPS29"/>
    <property type="match status" value="1"/>
</dbReference>
<evidence type="ECO:0000256" key="1">
    <source>
        <dbReference type="ARBA" id="ARBA00008950"/>
    </source>
</evidence>
<comment type="similarity">
    <text evidence="1 4">Belongs to the metallophosphoesterase superfamily. YfcE family.</text>
</comment>